<keyword evidence="4 11" id="KW-0808">Transferase</keyword>
<dbReference type="PIRSF" id="PIRSF000513">
    <property type="entry name" value="Thz_kinase"/>
    <property type="match status" value="1"/>
</dbReference>
<keyword evidence="13" id="KW-1185">Reference proteome</keyword>
<dbReference type="HAMAP" id="MF_00228">
    <property type="entry name" value="Thz_kinase"/>
    <property type="match status" value="1"/>
</dbReference>
<evidence type="ECO:0000256" key="9">
    <source>
        <dbReference type="ARBA" id="ARBA00022842"/>
    </source>
</evidence>
<evidence type="ECO:0000256" key="10">
    <source>
        <dbReference type="ARBA" id="ARBA00022977"/>
    </source>
</evidence>
<dbReference type="Proteomes" id="UP000030643">
    <property type="component" value="Unassembled WGS sequence"/>
</dbReference>
<evidence type="ECO:0000313" key="13">
    <source>
        <dbReference type="Proteomes" id="UP000030643"/>
    </source>
</evidence>
<dbReference type="InterPro" id="IPR000417">
    <property type="entry name" value="Hyethyz_kinase"/>
</dbReference>
<feature type="binding site" evidence="11">
    <location>
        <position position="114"/>
    </location>
    <ligand>
        <name>ATP</name>
        <dbReference type="ChEBI" id="CHEBI:30616"/>
    </ligand>
</feature>
<dbReference type="GO" id="GO:0004417">
    <property type="term" value="F:hydroxyethylthiazole kinase activity"/>
    <property type="evidence" value="ECO:0007669"/>
    <property type="project" value="UniProtKB-UniRule"/>
</dbReference>
<dbReference type="STRING" id="1329250.WOSG25_010030"/>
<protein>
    <recommendedName>
        <fullName evidence="11">Hydroxyethylthiazole kinase</fullName>
        <ecNumber evidence="11">2.7.1.50</ecNumber>
    </recommendedName>
    <alternativeName>
        <fullName evidence="11">4-methyl-5-beta-hydroxyethylthiazole kinase</fullName>
        <shortName evidence="11">TH kinase</shortName>
        <shortName evidence="11">Thz kinase</shortName>
    </alternativeName>
</protein>
<name>A0A069CXX4_WEIOS</name>
<evidence type="ECO:0000256" key="7">
    <source>
        <dbReference type="ARBA" id="ARBA00022777"/>
    </source>
</evidence>
<keyword evidence="10 11" id="KW-0784">Thiamine biosynthesis</keyword>
<dbReference type="OrthoDB" id="9778146at2"/>
<comment type="function">
    <text evidence="11">Catalyzes the phosphorylation of the hydroxyl group of 4-methyl-5-beta-hydroxyethylthiazole (THZ).</text>
</comment>
<keyword evidence="6 11" id="KW-0547">Nucleotide-binding</keyword>
<dbReference type="Pfam" id="PF02110">
    <property type="entry name" value="HK"/>
    <property type="match status" value="1"/>
</dbReference>
<keyword evidence="9 11" id="KW-0460">Magnesium</keyword>
<feature type="binding site" evidence="11">
    <location>
        <position position="159"/>
    </location>
    <ligand>
        <name>ATP</name>
        <dbReference type="ChEBI" id="CHEBI:30616"/>
    </ligand>
</feature>
<organism evidence="12 13">
    <name type="scientific">Weissella oryzae (strain DSM 25784 / JCM 18191 / LMG 30913 / SG25)</name>
    <dbReference type="NCBI Taxonomy" id="1329250"/>
    <lineage>
        <taxon>Bacteria</taxon>
        <taxon>Bacillati</taxon>
        <taxon>Bacillota</taxon>
        <taxon>Bacilli</taxon>
        <taxon>Lactobacillales</taxon>
        <taxon>Lactobacillaceae</taxon>
        <taxon>Weissella</taxon>
    </lineage>
</organism>
<dbReference type="Gene3D" id="3.40.1190.20">
    <property type="match status" value="1"/>
</dbReference>
<comment type="catalytic activity">
    <reaction evidence="1 11">
        <text>5-(2-hydroxyethyl)-4-methylthiazole + ATP = 4-methyl-5-(2-phosphooxyethyl)-thiazole + ADP + H(+)</text>
        <dbReference type="Rhea" id="RHEA:24212"/>
        <dbReference type="ChEBI" id="CHEBI:15378"/>
        <dbReference type="ChEBI" id="CHEBI:17957"/>
        <dbReference type="ChEBI" id="CHEBI:30616"/>
        <dbReference type="ChEBI" id="CHEBI:58296"/>
        <dbReference type="ChEBI" id="CHEBI:456216"/>
        <dbReference type="EC" id="2.7.1.50"/>
    </reaction>
</comment>
<dbReference type="GO" id="GO:0000287">
    <property type="term" value="F:magnesium ion binding"/>
    <property type="evidence" value="ECO:0007669"/>
    <property type="project" value="UniProtKB-UniRule"/>
</dbReference>
<dbReference type="UniPathway" id="UPA00060">
    <property type="reaction ID" value="UER00139"/>
</dbReference>
<reference evidence="13" key="1">
    <citation type="journal article" date="2014" name="Genome Announc.">
        <title>Draft genome sequence of Weissella oryzae SG25T, isolated from fermented rice grains.</title>
        <authorList>
            <person name="Tanizawa Y."/>
            <person name="Fujisawa T."/>
            <person name="Mochizuki T."/>
            <person name="Kaminuma E."/>
            <person name="Suzuki Y."/>
            <person name="Nakamura Y."/>
            <person name="Tohno M."/>
        </authorList>
    </citation>
    <scope>NUCLEOTIDE SEQUENCE [LARGE SCALE GENOMIC DNA]</scope>
    <source>
        <strain evidence="13">DSM 25784 / JCM 18191 / LMG 30913 / SG25</strain>
    </source>
</reference>
<dbReference type="GO" id="GO:0009229">
    <property type="term" value="P:thiamine diphosphate biosynthetic process"/>
    <property type="evidence" value="ECO:0007669"/>
    <property type="project" value="UniProtKB-UniRule"/>
</dbReference>
<dbReference type="EC" id="2.7.1.50" evidence="11"/>
<accession>A0A069CXX4</accession>
<proteinExistence type="inferred from homology"/>
<evidence type="ECO:0000256" key="11">
    <source>
        <dbReference type="HAMAP-Rule" id="MF_00228"/>
    </source>
</evidence>
<keyword evidence="5 11" id="KW-0479">Metal-binding</keyword>
<evidence type="ECO:0000256" key="5">
    <source>
        <dbReference type="ARBA" id="ARBA00022723"/>
    </source>
</evidence>
<evidence type="ECO:0000256" key="3">
    <source>
        <dbReference type="ARBA" id="ARBA00004868"/>
    </source>
</evidence>
<gene>
    <name evidence="11 12" type="primary">thiM</name>
    <name evidence="12" type="ORF">WOSG25_010030</name>
</gene>
<keyword evidence="8 11" id="KW-0067">ATP-binding</keyword>
<comment type="pathway">
    <text evidence="3 11">Cofactor biosynthesis; thiamine diphosphate biosynthesis; 4-methyl-5-(2-phosphoethyl)-thiazole from 5-(2-hydroxyethyl)-4-methylthiazole: step 1/1.</text>
</comment>
<evidence type="ECO:0000256" key="8">
    <source>
        <dbReference type="ARBA" id="ARBA00022840"/>
    </source>
</evidence>
<comment type="similarity">
    <text evidence="11">Belongs to the Thz kinase family.</text>
</comment>
<dbReference type="eggNOG" id="COG2145">
    <property type="taxonomic scope" value="Bacteria"/>
</dbReference>
<feature type="binding site" evidence="11">
    <location>
        <position position="186"/>
    </location>
    <ligand>
        <name>substrate</name>
    </ligand>
</feature>
<evidence type="ECO:0000313" key="12">
    <source>
        <dbReference type="EMBL" id="GAK29916.1"/>
    </source>
</evidence>
<dbReference type="CDD" id="cd01170">
    <property type="entry name" value="THZ_kinase"/>
    <property type="match status" value="1"/>
</dbReference>
<dbReference type="SUPFAM" id="SSF53613">
    <property type="entry name" value="Ribokinase-like"/>
    <property type="match status" value="1"/>
</dbReference>
<dbReference type="InterPro" id="IPR029056">
    <property type="entry name" value="Ribokinase-like"/>
</dbReference>
<feature type="binding site" evidence="11">
    <location>
        <position position="39"/>
    </location>
    <ligand>
        <name>substrate</name>
    </ligand>
</feature>
<dbReference type="GO" id="GO:0009228">
    <property type="term" value="P:thiamine biosynthetic process"/>
    <property type="evidence" value="ECO:0007669"/>
    <property type="project" value="UniProtKB-KW"/>
</dbReference>
<dbReference type="PRINTS" id="PR01099">
    <property type="entry name" value="HYETHTZKNASE"/>
</dbReference>
<dbReference type="AlphaFoldDB" id="A0A069CXX4"/>
<dbReference type="EMBL" id="DF820484">
    <property type="protein sequence ID" value="GAK29916.1"/>
    <property type="molecule type" value="Genomic_DNA"/>
</dbReference>
<sequence length="246" mass="26040">MGIINQVREKQPLVLNLANTVTQQRVADVISYVGGSPLMTTASNELAELMQIASALVINIGTLNDELLPLYIEAGKLANQLNKPVILDPVAVTLPYRGEIVTALLKEIKVNIIRGNAAEIAWFANQTVAGKGIDALDNQINEAIVLDAAQKTGAIIVQSGPTDLIADGQQVIKITAHSDLFKINVGTGDMLSALIGTFSAVSADYFAAAVEATELFANSGVKAAQIVEQKPANFINALLDCLYEAN</sequence>
<evidence type="ECO:0000256" key="2">
    <source>
        <dbReference type="ARBA" id="ARBA00001946"/>
    </source>
</evidence>
<dbReference type="RefSeq" id="WP_027698069.1">
    <property type="nucleotide sequence ID" value="NZ_DF820484.1"/>
</dbReference>
<keyword evidence="7 11" id="KW-0418">Kinase</keyword>
<comment type="cofactor">
    <cofactor evidence="2 11">
        <name>Mg(2+)</name>
        <dbReference type="ChEBI" id="CHEBI:18420"/>
    </cofactor>
</comment>
<evidence type="ECO:0000256" key="4">
    <source>
        <dbReference type="ARBA" id="ARBA00022679"/>
    </source>
</evidence>
<dbReference type="NCBIfam" id="NF006830">
    <property type="entry name" value="PRK09355.1"/>
    <property type="match status" value="1"/>
</dbReference>
<evidence type="ECO:0000256" key="6">
    <source>
        <dbReference type="ARBA" id="ARBA00022741"/>
    </source>
</evidence>
<evidence type="ECO:0000256" key="1">
    <source>
        <dbReference type="ARBA" id="ARBA00001771"/>
    </source>
</evidence>
<dbReference type="GO" id="GO:0005524">
    <property type="term" value="F:ATP binding"/>
    <property type="evidence" value="ECO:0007669"/>
    <property type="project" value="UniProtKB-UniRule"/>
</dbReference>